<feature type="region of interest" description="Disordered" evidence="1">
    <location>
        <begin position="1"/>
        <end position="20"/>
    </location>
</feature>
<organism evidence="2">
    <name type="scientific">Anopheles coluzzii</name>
    <name type="common">African malaria mosquito</name>
    <dbReference type="NCBI Taxonomy" id="1518534"/>
    <lineage>
        <taxon>Eukaryota</taxon>
        <taxon>Metazoa</taxon>
        <taxon>Ecdysozoa</taxon>
        <taxon>Arthropoda</taxon>
        <taxon>Hexapoda</taxon>
        <taxon>Insecta</taxon>
        <taxon>Pterygota</taxon>
        <taxon>Neoptera</taxon>
        <taxon>Endopterygota</taxon>
        <taxon>Diptera</taxon>
        <taxon>Nematocera</taxon>
        <taxon>Culicoidea</taxon>
        <taxon>Culicidae</taxon>
        <taxon>Anophelinae</taxon>
        <taxon>Anopheles</taxon>
    </lineage>
</organism>
<dbReference type="Proteomes" id="UP000075882">
    <property type="component" value="Unassembled WGS sequence"/>
</dbReference>
<dbReference type="AlphaFoldDB" id="A0A8W7PHF3"/>
<accession>A0A8W7PHF3</accession>
<feature type="region of interest" description="Disordered" evidence="1">
    <location>
        <begin position="81"/>
        <end position="107"/>
    </location>
</feature>
<reference evidence="2" key="1">
    <citation type="submission" date="2022-08" db="UniProtKB">
        <authorList>
            <consortium name="EnsemblMetazoa"/>
        </authorList>
    </citation>
    <scope>IDENTIFICATION</scope>
</reference>
<name>A0A8W7PHF3_ANOCL</name>
<dbReference type="EnsemblMetazoa" id="ACOM031205-RA">
    <property type="protein sequence ID" value="ACOM031205-PA.1"/>
    <property type="gene ID" value="ACOM031205"/>
</dbReference>
<feature type="compositionally biased region" description="Polar residues" evidence="1">
    <location>
        <begin position="82"/>
        <end position="91"/>
    </location>
</feature>
<proteinExistence type="predicted"/>
<evidence type="ECO:0000313" key="2">
    <source>
        <dbReference type="EnsemblMetazoa" id="ACOM031205-PA.1"/>
    </source>
</evidence>
<evidence type="ECO:0000256" key="1">
    <source>
        <dbReference type="SAM" id="MobiDB-lite"/>
    </source>
</evidence>
<protein>
    <submittedName>
        <fullName evidence="2">Uncharacterized protein</fullName>
    </submittedName>
</protein>
<sequence>MAAPVKRPTTGSSAGSHRYDPTVLMHRPWHRCSVAIDRWLAHSSTSTHVFQSSSSMYPSGQTQNARPSVLRQVCEQPPLLTVHSSMSSQEWPSGASRVPGSPSQVHL</sequence>